<comment type="catalytic activity">
    <reaction evidence="1">
        <text>ATP + protein L-histidine = ADP + protein N-phospho-L-histidine.</text>
        <dbReference type="EC" id="2.7.13.3"/>
    </reaction>
</comment>
<keyword evidence="10" id="KW-0067">ATP-binding</keyword>
<gene>
    <name evidence="17" type="ORF">WAE96_15660</name>
</gene>
<evidence type="ECO:0000256" key="11">
    <source>
        <dbReference type="ARBA" id="ARBA00022989"/>
    </source>
</evidence>
<keyword evidence="12" id="KW-0902">Two-component regulatory system</keyword>
<dbReference type="Pfam" id="PF00672">
    <property type="entry name" value="HAMP"/>
    <property type="match status" value="1"/>
</dbReference>
<keyword evidence="6" id="KW-0808">Transferase</keyword>
<proteinExistence type="predicted"/>
<dbReference type="SMART" id="SM00388">
    <property type="entry name" value="HisKA"/>
    <property type="match status" value="1"/>
</dbReference>
<dbReference type="RefSeq" id="WP_336436139.1">
    <property type="nucleotide sequence ID" value="NZ_JBAWKS010000002.1"/>
</dbReference>
<evidence type="ECO:0000256" key="3">
    <source>
        <dbReference type="ARBA" id="ARBA00012438"/>
    </source>
</evidence>
<keyword evidence="11 14" id="KW-1133">Transmembrane helix</keyword>
<dbReference type="InterPro" id="IPR003594">
    <property type="entry name" value="HATPase_dom"/>
</dbReference>
<dbReference type="Proteomes" id="UP001382455">
    <property type="component" value="Unassembled WGS sequence"/>
</dbReference>
<dbReference type="InterPro" id="IPR005467">
    <property type="entry name" value="His_kinase_dom"/>
</dbReference>
<evidence type="ECO:0000256" key="7">
    <source>
        <dbReference type="ARBA" id="ARBA00022692"/>
    </source>
</evidence>
<dbReference type="CDD" id="cd06225">
    <property type="entry name" value="HAMP"/>
    <property type="match status" value="1"/>
</dbReference>
<dbReference type="PRINTS" id="PR00344">
    <property type="entry name" value="BCTRLSENSOR"/>
</dbReference>
<sequence>MLSVYTASNAFVEFNQKSVVQMTTALLDDDDVEAQITSLPPNLPVQQKYTALSHIFTEQLFILVQNARVILPSESATDLRITYIAVERGHQFKIAPPNQSPLLIQFSQEQLLLNDQTGEYALFWLPKNTLERKHQQSLLMSRLADEFMLSLLGLSLLAALLSWLGAWYFLKPLKHLKHSFKDIENGNLDTRIEVTKHDEVGEILASFNRLAAWLQGLHQQYRQMNSDLSHELRTPLNAIRSRVEAMEDGILPMEPEQLSVLGKEVESLSQLIDDLSLLSLTESNQLTLQFDEVNITQLITDLMAKYQHQASSLGIVFTSDLAPNTKLVTDAKRLRQILVNLLDNAFKYGSAGQFIKVSLYACDTYVDIAIEDHGEGMSQTQLDNIFERFYRVQTSRNDTNSLGLGLPICKQLAELLSATLTVVSEPNKGAKFSLRLFKKS</sequence>
<keyword evidence="5" id="KW-0597">Phosphoprotein</keyword>
<dbReference type="Pfam" id="PF02518">
    <property type="entry name" value="HATPase_c"/>
    <property type="match status" value="1"/>
</dbReference>
<reference evidence="17 18" key="1">
    <citation type="submission" date="2023-12" db="EMBL/GenBank/DDBJ databases">
        <title>Friends and Foes: Symbiotic and Algicidal bacterial influence on Karenia brevis blooms.</title>
        <authorList>
            <person name="Fei C."/>
            <person name="Mohamed A.R."/>
            <person name="Booker A."/>
            <person name="Arshad M."/>
            <person name="Klass S."/>
            <person name="Ahn S."/>
            <person name="Gilbert P.M."/>
            <person name="Heil C.A."/>
            <person name="Martinez J.M."/>
            <person name="Amin S.A."/>
        </authorList>
    </citation>
    <scope>NUCLEOTIDE SEQUENCE [LARGE SCALE GENOMIC DNA]</scope>
    <source>
        <strain evidence="17 18">CE15</strain>
    </source>
</reference>
<evidence type="ECO:0000256" key="14">
    <source>
        <dbReference type="SAM" id="Phobius"/>
    </source>
</evidence>
<feature type="domain" description="HAMP" evidence="16">
    <location>
        <begin position="167"/>
        <end position="219"/>
    </location>
</feature>
<evidence type="ECO:0000313" key="18">
    <source>
        <dbReference type="Proteomes" id="UP001382455"/>
    </source>
</evidence>
<dbReference type="CDD" id="cd00075">
    <property type="entry name" value="HATPase"/>
    <property type="match status" value="1"/>
</dbReference>
<evidence type="ECO:0000256" key="5">
    <source>
        <dbReference type="ARBA" id="ARBA00022553"/>
    </source>
</evidence>
<organism evidence="17 18">
    <name type="scientific">Pseudoalteromonas spongiae</name>
    <dbReference type="NCBI Taxonomy" id="298657"/>
    <lineage>
        <taxon>Bacteria</taxon>
        <taxon>Pseudomonadati</taxon>
        <taxon>Pseudomonadota</taxon>
        <taxon>Gammaproteobacteria</taxon>
        <taxon>Alteromonadales</taxon>
        <taxon>Pseudoalteromonadaceae</taxon>
        <taxon>Pseudoalteromonas</taxon>
    </lineage>
</organism>
<evidence type="ECO:0000256" key="1">
    <source>
        <dbReference type="ARBA" id="ARBA00000085"/>
    </source>
</evidence>
<dbReference type="InterPro" id="IPR036890">
    <property type="entry name" value="HATPase_C_sf"/>
</dbReference>
<comment type="caution">
    <text evidence="17">The sequence shown here is derived from an EMBL/GenBank/DDBJ whole genome shotgun (WGS) entry which is preliminary data.</text>
</comment>
<dbReference type="EMBL" id="JBAWKS010000002">
    <property type="protein sequence ID" value="MEI4551109.1"/>
    <property type="molecule type" value="Genomic_DNA"/>
</dbReference>
<keyword evidence="4" id="KW-1003">Cell membrane</keyword>
<dbReference type="InterPro" id="IPR050398">
    <property type="entry name" value="HssS/ArlS-like"/>
</dbReference>
<evidence type="ECO:0000313" key="17">
    <source>
        <dbReference type="EMBL" id="MEI4551109.1"/>
    </source>
</evidence>
<keyword evidence="7 14" id="KW-0812">Transmembrane</keyword>
<dbReference type="SMART" id="SM00304">
    <property type="entry name" value="HAMP"/>
    <property type="match status" value="1"/>
</dbReference>
<evidence type="ECO:0000256" key="2">
    <source>
        <dbReference type="ARBA" id="ARBA00004651"/>
    </source>
</evidence>
<evidence type="ECO:0000256" key="8">
    <source>
        <dbReference type="ARBA" id="ARBA00022741"/>
    </source>
</evidence>
<evidence type="ECO:0000256" key="12">
    <source>
        <dbReference type="ARBA" id="ARBA00023012"/>
    </source>
</evidence>
<evidence type="ECO:0000256" key="4">
    <source>
        <dbReference type="ARBA" id="ARBA00022475"/>
    </source>
</evidence>
<evidence type="ECO:0000256" key="13">
    <source>
        <dbReference type="ARBA" id="ARBA00023136"/>
    </source>
</evidence>
<dbReference type="PANTHER" id="PTHR45528:SF1">
    <property type="entry name" value="SENSOR HISTIDINE KINASE CPXA"/>
    <property type="match status" value="1"/>
</dbReference>
<dbReference type="CDD" id="cd00082">
    <property type="entry name" value="HisKA"/>
    <property type="match status" value="1"/>
</dbReference>
<dbReference type="PROSITE" id="PS50885">
    <property type="entry name" value="HAMP"/>
    <property type="match status" value="1"/>
</dbReference>
<protein>
    <recommendedName>
        <fullName evidence="3">histidine kinase</fullName>
        <ecNumber evidence="3">2.7.13.3</ecNumber>
    </recommendedName>
</protein>
<feature type="transmembrane region" description="Helical" evidence="14">
    <location>
        <begin position="147"/>
        <end position="170"/>
    </location>
</feature>
<evidence type="ECO:0000259" key="15">
    <source>
        <dbReference type="PROSITE" id="PS50109"/>
    </source>
</evidence>
<dbReference type="SMART" id="SM00387">
    <property type="entry name" value="HATPase_c"/>
    <property type="match status" value="1"/>
</dbReference>
<evidence type="ECO:0000256" key="9">
    <source>
        <dbReference type="ARBA" id="ARBA00022777"/>
    </source>
</evidence>
<keyword evidence="9 17" id="KW-0418">Kinase</keyword>
<dbReference type="Gene3D" id="1.10.287.130">
    <property type="match status" value="1"/>
</dbReference>
<dbReference type="EC" id="2.7.13.3" evidence="3"/>
<feature type="domain" description="Histidine kinase" evidence="15">
    <location>
        <begin position="227"/>
        <end position="440"/>
    </location>
</feature>
<dbReference type="PANTHER" id="PTHR45528">
    <property type="entry name" value="SENSOR HISTIDINE KINASE CPXA"/>
    <property type="match status" value="1"/>
</dbReference>
<accession>A0ABU8EVW1</accession>
<dbReference type="InterPro" id="IPR003661">
    <property type="entry name" value="HisK_dim/P_dom"/>
</dbReference>
<dbReference type="InterPro" id="IPR004358">
    <property type="entry name" value="Sig_transdc_His_kin-like_C"/>
</dbReference>
<dbReference type="Gene3D" id="6.10.340.10">
    <property type="match status" value="1"/>
</dbReference>
<dbReference type="SUPFAM" id="SSF55874">
    <property type="entry name" value="ATPase domain of HSP90 chaperone/DNA topoisomerase II/histidine kinase"/>
    <property type="match status" value="1"/>
</dbReference>
<dbReference type="Pfam" id="PF00512">
    <property type="entry name" value="HisKA"/>
    <property type="match status" value="1"/>
</dbReference>
<keyword evidence="18" id="KW-1185">Reference proteome</keyword>
<evidence type="ECO:0000256" key="6">
    <source>
        <dbReference type="ARBA" id="ARBA00022679"/>
    </source>
</evidence>
<keyword evidence="13 14" id="KW-0472">Membrane</keyword>
<comment type="subcellular location">
    <subcellularLocation>
        <location evidence="2">Cell membrane</location>
        <topology evidence="2">Multi-pass membrane protein</topology>
    </subcellularLocation>
</comment>
<evidence type="ECO:0000256" key="10">
    <source>
        <dbReference type="ARBA" id="ARBA00022840"/>
    </source>
</evidence>
<evidence type="ECO:0000259" key="16">
    <source>
        <dbReference type="PROSITE" id="PS50885"/>
    </source>
</evidence>
<dbReference type="InterPro" id="IPR003660">
    <property type="entry name" value="HAMP_dom"/>
</dbReference>
<dbReference type="GO" id="GO:0016301">
    <property type="term" value="F:kinase activity"/>
    <property type="evidence" value="ECO:0007669"/>
    <property type="project" value="UniProtKB-KW"/>
</dbReference>
<keyword evidence="8" id="KW-0547">Nucleotide-binding</keyword>
<dbReference type="Gene3D" id="3.30.565.10">
    <property type="entry name" value="Histidine kinase-like ATPase, C-terminal domain"/>
    <property type="match status" value="1"/>
</dbReference>
<dbReference type="SUPFAM" id="SSF158472">
    <property type="entry name" value="HAMP domain-like"/>
    <property type="match status" value="1"/>
</dbReference>
<dbReference type="SUPFAM" id="SSF47384">
    <property type="entry name" value="Homodimeric domain of signal transducing histidine kinase"/>
    <property type="match status" value="1"/>
</dbReference>
<dbReference type="PROSITE" id="PS50109">
    <property type="entry name" value="HIS_KIN"/>
    <property type="match status" value="1"/>
</dbReference>
<dbReference type="InterPro" id="IPR036097">
    <property type="entry name" value="HisK_dim/P_sf"/>
</dbReference>
<name>A0ABU8EVW1_9GAMM</name>